<gene>
    <name evidence="1" type="ORF">MRATA1EN3_LOCUS14225</name>
</gene>
<name>A0ACB0EQQ6_RANTA</name>
<evidence type="ECO:0000313" key="1">
    <source>
        <dbReference type="EMBL" id="CAI9703012.1"/>
    </source>
</evidence>
<dbReference type="Proteomes" id="UP001162501">
    <property type="component" value="Chromosome 24"/>
</dbReference>
<proteinExistence type="predicted"/>
<sequence>MAAAGGGPSRKAVREPCPLWTGPPLQPSAPSSPRPLLLPQPHHPLGHPSVGITSAPASKGSNFLLEGRGSGHRAGSRPRQINTGVGTPAGPTELLPSPAPQARAASPPRGKPEQLETLPLLTEPARSPKEPWALQGVALKERGTGPVT</sequence>
<accession>A0ACB0EQQ6</accession>
<organism evidence="1 2">
    <name type="scientific">Rangifer tarandus platyrhynchus</name>
    <name type="common">Svalbard reindeer</name>
    <dbReference type="NCBI Taxonomy" id="3082113"/>
    <lineage>
        <taxon>Eukaryota</taxon>
        <taxon>Metazoa</taxon>
        <taxon>Chordata</taxon>
        <taxon>Craniata</taxon>
        <taxon>Vertebrata</taxon>
        <taxon>Euteleostomi</taxon>
        <taxon>Mammalia</taxon>
        <taxon>Eutheria</taxon>
        <taxon>Laurasiatheria</taxon>
        <taxon>Artiodactyla</taxon>
        <taxon>Ruminantia</taxon>
        <taxon>Pecora</taxon>
        <taxon>Cervidae</taxon>
        <taxon>Odocoileinae</taxon>
        <taxon>Rangifer</taxon>
    </lineage>
</organism>
<dbReference type="EMBL" id="OX596108">
    <property type="protein sequence ID" value="CAI9703012.1"/>
    <property type="molecule type" value="Genomic_DNA"/>
</dbReference>
<protein>
    <submittedName>
        <fullName evidence="1">Uncharacterized protein</fullName>
    </submittedName>
</protein>
<reference evidence="1" key="1">
    <citation type="submission" date="2023-05" db="EMBL/GenBank/DDBJ databases">
        <authorList>
            <consortium name="ELIXIR-Norway"/>
        </authorList>
    </citation>
    <scope>NUCLEOTIDE SEQUENCE</scope>
</reference>
<evidence type="ECO:0000313" key="2">
    <source>
        <dbReference type="Proteomes" id="UP001162501"/>
    </source>
</evidence>